<evidence type="ECO:0000256" key="2">
    <source>
        <dbReference type="ARBA" id="ARBA00022679"/>
    </source>
</evidence>
<keyword evidence="6" id="KW-1185">Reference proteome</keyword>
<dbReference type="RefSeq" id="WP_028481954.1">
    <property type="nucleotide sequence ID" value="NZ_LVVZ01000011.1"/>
</dbReference>
<dbReference type="STRING" id="197461.A3843_06790"/>
<comment type="function">
    <text evidence="3">CoA transferase having broad substrate specificity for short-chain acyl-CoA thioesters with the activity decreasing when the length of the carboxylic acid chain exceeds four carbons.</text>
</comment>
<dbReference type="SMART" id="SM00882">
    <property type="entry name" value="CoA_trans"/>
    <property type="match status" value="1"/>
</dbReference>
<gene>
    <name evidence="5" type="ORF">A3843_06790</name>
</gene>
<keyword evidence="2 3" id="KW-0808">Transferase</keyword>
<sequence>MAKTKFLSAKDAAALIKDGDTVAISGNGAGMISAEEIFEAVEARFLETGHPRDLTLVHSLGLGDRDQLGTNRFAHEGMVKRIIAAHFTWSPKMQQLVREEKLEAYCFPGGVIQHLLREIGAGRPGLFTHSGVGTFVDPRQQGGKCNTRTTEDLVEHLTIDGKDILRYKPFKVDVAIVRGTFADTKGNISPEEEGIDMDVHSMALAAHNSGGLVLAQVRQVVESGALHSRHVRIPGIMVDVVVTASEQPQFYGRPYDLTVSGAKRAYLGEMTADIPAKLERRIIARRAALELEENASLNFGFGIPGGIFGVVAEQGTGEKLWMSLEQGIHNGRMLDDALFGAACNTDAIIPSIEQFDYYSGGGIDVTFLGMGEADAAGNVNVSHLGGNLIGPGGFIEIAQNAKKVVFCGTFDAAGAKLAFEAGQLSVLQPGKVRKFTQQVAAITFSGAFARQSGQEVLYITERAVFRLADSGLEIIELAPGIEPERDIYPYMDFKPALNVQRTMPEECFL</sequence>
<dbReference type="GO" id="GO:0046952">
    <property type="term" value="P:ketone body catabolic process"/>
    <property type="evidence" value="ECO:0007669"/>
    <property type="project" value="InterPro"/>
</dbReference>
<evidence type="ECO:0000313" key="6">
    <source>
        <dbReference type="Proteomes" id="UP000185783"/>
    </source>
</evidence>
<comment type="catalytic activity">
    <reaction evidence="3">
        <text>an acyl-CoA + acetate = a carboxylate + acetyl-CoA</text>
        <dbReference type="Rhea" id="RHEA:13381"/>
        <dbReference type="ChEBI" id="CHEBI:29067"/>
        <dbReference type="ChEBI" id="CHEBI:30089"/>
        <dbReference type="ChEBI" id="CHEBI:57288"/>
        <dbReference type="ChEBI" id="CHEBI:58342"/>
        <dbReference type="EC" id="2.8.3.8"/>
    </reaction>
</comment>
<comment type="caution">
    <text evidence="5">The sequence shown here is derived from an EMBL/GenBank/DDBJ whole genome shotgun (WGS) entry which is preliminary data.</text>
</comment>
<protein>
    <recommendedName>
        <fullName evidence="3">Acetate CoA-transferase YdiF</fullName>
        <ecNumber evidence="3">2.8.3.8</ecNumber>
    </recommendedName>
</protein>
<feature type="active site" description="5-glutamyl coenzyme A thioester intermediate" evidence="4">
    <location>
        <position position="325"/>
    </location>
</feature>
<dbReference type="GO" id="GO:0008775">
    <property type="term" value="F:acetate CoA-transferase activity"/>
    <property type="evidence" value="ECO:0007669"/>
    <property type="project" value="UniProtKB-EC"/>
</dbReference>
<name>A0A1U7JJ54_9HYPH</name>
<dbReference type="InterPro" id="IPR037171">
    <property type="entry name" value="NagB/RpiA_transferase-like"/>
</dbReference>
<dbReference type="PANTHER" id="PTHR43293:SF1">
    <property type="entry name" value="ACETATE COA-TRANSFERASE YDIF"/>
    <property type="match status" value="1"/>
</dbReference>
<dbReference type="EMBL" id="LVVZ01000011">
    <property type="protein sequence ID" value="OKL44780.1"/>
    <property type="molecule type" value="Genomic_DNA"/>
</dbReference>
<dbReference type="Gene3D" id="3.40.1080.10">
    <property type="entry name" value="Glutaconate Coenzyme A-transferase"/>
    <property type="match status" value="2"/>
</dbReference>
<dbReference type="PANTHER" id="PTHR43293">
    <property type="entry name" value="ACETATE COA-TRANSFERASE YDIF"/>
    <property type="match status" value="1"/>
</dbReference>
<evidence type="ECO:0000256" key="4">
    <source>
        <dbReference type="PIRSR" id="PIRSR000858-1"/>
    </source>
</evidence>
<evidence type="ECO:0000313" key="5">
    <source>
        <dbReference type="EMBL" id="OKL44780.1"/>
    </source>
</evidence>
<organism evidence="5 6">
    <name type="scientific">Pseudovibrio exalbescens</name>
    <dbReference type="NCBI Taxonomy" id="197461"/>
    <lineage>
        <taxon>Bacteria</taxon>
        <taxon>Pseudomonadati</taxon>
        <taxon>Pseudomonadota</taxon>
        <taxon>Alphaproteobacteria</taxon>
        <taxon>Hyphomicrobiales</taxon>
        <taxon>Stappiaceae</taxon>
        <taxon>Pseudovibrio</taxon>
    </lineage>
</organism>
<accession>A0A1U7JJ54</accession>
<evidence type="ECO:0000256" key="1">
    <source>
        <dbReference type="ARBA" id="ARBA00007154"/>
    </source>
</evidence>
<proteinExistence type="inferred from homology"/>
<evidence type="ECO:0000256" key="3">
    <source>
        <dbReference type="PIRNR" id="PIRNR000858"/>
    </source>
</evidence>
<dbReference type="SUPFAM" id="SSF100950">
    <property type="entry name" value="NagB/RpiA/CoA transferase-like"/>
    <property type="match status" value="2"/>
</dbReference>
<reference evidence="5 6" key="1">
    <citation type="submission" date="2016-03" db="EMBL/GenBank/DDBJ databases">
        <title>Genome sequence of Nesiotobacter sp. nov., a moderately halophilic alphaproteobacterium isolated from the Yellow Sea, China.</title>
        <authorList>
            <person name="Zhang G."/>
            <person name="Zhang R."/>
        </authorList>
    </citation>
    <scope>NUCLEOTIDE SEQUENCE [LARGE SCALE GENOMIC DNA]</scope>
    <source>
        <strain evidence="5 6">WB1-6</strain>
    </source>
</reference>
<dbReference type="EC" id="2.8.3.8" evidence="3"/>
<dbReference type="AlphaFoldDB" id="A0A1U7JJ54"/>
<dbReference type="InterPro" id="IPR014388">
    <property type="entry name" value="3-oxoacid_CoA-transferase"/>
</dbReference>
<comment type="similarity">
    <text evidence="1 3">Belongs to the 3-oxoacid CoA-transferase family.</text>
</comment>
<dbReference type="InterPro" id="IPR004165">
    <property type="entry name" value="CoA_trans_fam_I"/>
</dbReference>
<dbReference type="PIRSF" id="PIRSF000858">
    <property type="entry name" value="SCOT-t"/>
    <property type="match status" value="1"/>
</dbReference>
<dbReference type="Proteomes" id="UP000185783">
    <property type="component" value="Unassembled WGS sequence"/>
</dbReference>
<dbReference type="Pfam" id="PF01144">
    <property type="entry name" value="CoA_trans"/>
    <property type="match status" value="1"/>
</dbReference>